<keyword evidence="4" id="KW-1185">Reference proteome</keyword>
<evidence type="ECO:0000313" key="3">
    <source>
        <dbReference type="EMBL" id="KAK6588212.1"/>
    </source>
</evidence>
<dbReference type="Gene3D" id="3.30.40.10">
    <property type="entry name" value="Zinc/RING finger domain, C3HC4 (zinc finger)"/>
    <property type="match status" value="1"/>
</dbReference>
<dbReference type="GO" id="GO:0005737">
    <property type="term" value="C:cytoplasm"/>
    <property type="evidence" value="ECO:0007669"/>
    <property type="project" value="TreeGrafter"/>
</dbReference>
<evidence type="ECO:0000256" key="1">
    <source>
        <dbReference type="PROSITE-ProRule" id="PRU00175"/>
    </source>
</evidence>
<dbReference type="EMBL" id="JAWDEY010000034">
    <property type="protein sequence ID" value="KAK6588212.1"/>
    <property type="molecule type" value="Genomic_DNA"/>
</dbReference>
<dbReference type="SMART" id="SM00184">
    <property type="entry name" value="RING"/>
    <property type="match status" value="1"/>
</dbReference>
<feature type="domain" description="RING-type" evidence="2">
    <location>
        <begin position="630"/>
        <end position="667"/>
    </location>
</feature>
<comment type="caution">
    <text evidence="3">The sequence shown here is derived from an EMBL/GenBank/DDBJ whole genome shotgun (WGS) entry which is preliminary data.</text>
</comment>
<evidence type="ECO:0000259" key="2">
    <source>
        <dbReference type="PROSITE" id="PS50089"/>
    </source>
</evidence>
<dbReference type="InterPro" id="IPR045194">
    <property type="entry name" value="MGRN1/RNF157-like"/>
</dbReference>
<dbReference type="InterPro" id="IPR001841">
    <property type="entry name" value="Znf_RING"/>
</dbReference>
<evidence type="ECO:0000313" key="4">
    <source>
        <dbReference type="Proteomes" id="UP001311799"/>
    </source>
</evidence>
<protein>
    <recommendedName>
        <fullName evidence="2">RING-type domain-containing protein</fullName>
    </recommendedName>
</protein>
<name>A0AAV9XUB0_9CRYT</name>
<dbReference type="CDD" id="cd16649">
    <property type="entry name" value="mRING-HC-C3HC5_CGRF1-like"/>
    <property type="match status" value="1"/>
</dbReference>
<sequence length="686" mass="78711">MNSNINLKCTDLVPSICFDLSGGSGFHNSCIGVFLIVFFGWVTYRVSQILELYEIIRIMEEEKKIVYLPSLGPFSNELKRLMRVHLSQIIKEKCSISPIQIRKISVLCAIDETTIKTKLIQNSSSSSNPEQTYSLDVSFNVDSELPFSVEMFWGVKYSDVKKLLSGSVEMNDNDTVLLPSNLKTRRKAVGSSISLYNQIKRNDNNTSEGSECICGCEYECDYGLNDYCGNSEFNTSSSSLFEGDFDSENNHKHICDCKNEYIHKKSENIGYINDSLIENGRYETNRTGLEKNGSSSENRYNNIDFSPSNSLINLAQVNPLLYTSIQSNNNSNSFGYYQHVNNNIGERYANFLKNINFDIKRNLMDRIRDNINNSQLFFNSRSGNSNSRWNSSLLGKNTVVLSRAIKRILNRLFYRLNNVNDTTTESLLEMSSQIGINNNRFTNMDVKYINENIINVNNYKDNIYLNANSDNGIYQIDSIFKGKVTKYDKGLSQIHSERIKLTMDYINSCNLLSPYCNYDDNQETINNSLYFDHNNNINNSDRIPLLILIKTNINEYDVDLHNRIMSNNNFRESLTLLNVVLIHFELIQDHYNIPYILYKPIIVEQYYLNFNNCLIEPSDTFGLEDDEFDCLICMSNPKNSVLLPCKHCILCESCLRSLRQDKCPLCRTTFYGFVVLPVNSNISANS</sequence>
<keyword evidence="1" id="KW-0479">Metal-binding</keyword>
<dbReference type="AlphaFoldDB" id="A0AAV9XUB0"/>
<organism evidence="3 4">
    <name type="scientific">Cryptosporidium xiaoi</name>
    <dbReference type="NCBI Taxonomy" id="659607"/>
    <lineage>
        <taxon>Eukaryota</taxon>
        <taxon>Sar</taxon>
        <taxon>Alveolata</taxon>
        <taxon>Apicomplexa</taxon>
        <taxon>Conoidasida</taxon>
        <taxon>Coccidia</taxon>
        <taxon>Eucoccidiorida</taxon>
        <taxon>Eimeriorina</taxon>
        <taxon>Cryptosporidiidae</taxon>
        <taxon>Cryptosporidium</taxon>
    </lineage>
</organism>
<dbReference type="Proteomes" id="UP001311799">
    <property type="component" value="Unassembled WGS sequence"/>
</dbReference>
<dbReference type="PANTHER" id="PTHR22996">
    <property type="entry name" value="MAHOGUNIN"/>
    <property type="match status" value="1"/>
</dbReference>
<reference evidence="3 4" key="1">
    <citation type="submission" date="2023-10" db="EMBL/GenBank/DDBJ databases">
        <title>Comparative genomics analysis reveals potential genetic determinants of host preference in Cryptosporidium xiaoi.</title>
        <authorList>
            <person name="Xiao L."/>
            <person name="Li J."/>
        </authorList>
    </citation>
    <scope>NUCLEOTIDE SEQUENCE [LARGE SCALE GENOMIC DNA]</scope>
    <source>
        <strain evidence="3 4">52996</strain>
    </source>
</reference>
<dbReference type="Pfam" id="PF13920">
    <property type="entry name" value="zf-C3HC4_3"/>
    <property type="match status" value="1"/>
</dbReference>
<gene>
    <name evidence="3" type="ORF">RS030_6837</name>
</gene>
<keyword evidence="1" id="KW-0863">Zinc-finger</keyword>
<keyword evidence="1" id="KW-0862">Zinc</keyword>
<dbReference type="PROSITE" id="PS50089">
    <property type="entry name" value="ZF_RING_2"/>
    <property type="match status" value="1"/>
</dbReference>
<dbReference type="GO" id="GO:0008270">
    <property type="term" value="F:zinc ion binding"/>
    <property type="evidence" value="ECO:0007669"/>
    <property type="project" value="UniProtKB-KW"/>
</dbReference>
<proteinExistence type="predicted"/>
<accession>A0AAV9XUB0</accession>
<dbReference type="GO" id="GO:0061630">
    <property type="term" value="F:ubiquitin protein ligase activity"/>
    <property type="evidence" value="ECO:0007669"/>
    <property type="project" value="UniProtKB-EC"/>
</dbReference>
<dbReference type="InterPro" id="IPR013083">
    <property type="entry name" value="Znf_RING/FYVE/PHD"/>
</dbReference>
<dbReference type="PANTHER" id="PTHR22996:SF0">
    <property type="entry name" value="RE60872P-RELATED"/>
    <property type="match status" value="1"/>
</dbReference>
<dbReference type="SUPFAM" id="SSF57850">
    <property type="entry name" value="RING/U-box"/>
    <property type="match status" value="1"/>
</dbReference>
<dbReference type="GO" id="GO:0016567">
    <property type="term" value="P:protein ubiquitination"/>
    <property type="evidence" value="ECO:0007669"/>
    <property type="project" value="TreeGrafter"/>
</dbReference>